<keyword evidence="2" id="KW-1185">Reference proteome</keyword>
<protein>
    <submittedName>
        <fullName evidence="1">Uncharacterized protein</fullName>
    </submittedName>
</protein>
<dbReference type="Proteomes" id="UP000038010">
    <property type="component" value="Unassembled WGS sequence"/>
</dbReference>
<evidence type="ECO:0000313" key="1">
    <source>
        <dbReference type="EMBL" id="KPI45771.1"/>
    </source>
</evidence>
<dbReference type="EMBL" id="LFJN01000001">
    <property type="protein sequence ID" value="KPI45771.1"/>
    <property type="molecule type" value="Genomic_DNA"/>
</dbReference>
<sequence length="296" mass="33216">MPVTASLVQSGILLATYELAIKRPELAYITVRTAGNMHQILRSTTTLAMSQSTEAQELEKAEMYNTSRGLVIMHILITLEATQQLQIDLASSPHWNEIDLPPSHAQNQLDPVLLTATNFEPSVQAAMKAFRGDGFHRFLQASMCLQQVMRYMSLEGAISETIRSLDLLDEKIQSFLKDVMQETLFMLHKGILKLMQRETAPESVLLQQAIKSGRTYQTAVRMIANVARNHMDLVENIAIIPITAFYSMQEALDHLQNLNVPSSNTEREDIQSLLAMTQAFDNRWGVPRSMTADGIL</sequence>
<gene>
    <name evidence="1" type="ORF">AB675_647</name>
</gene>
<name>A0A0N0NS27_9EURO</name>
<comment type="caution">
    <text evidence="1">The sequence shown here is derived from an EMBL/GenBank/DDBJ whole genome shotgun (WGS) entry which is preliminary data.</text>
</comment>
<organism evidence="1 2">
    <name type="scientific">Cyphellophora attinorum</name>
    <dbReference type="NCBI Taxonomy" id="1664694"/>
    <lineage>
        <taxon>Eukaryota</taxon>
        <taxon>Fungi</taxon>
        <taxon>Dikarya</taxon>
        <taxon>Ascomycota</taxon>
        <taxon>Pezizomycotina</taxon>
        <taxon>Eurotiomycetes</taxon>
        <taxon>Chaetothyriomycetidae</taxon>
        <taxon>Chaetothyriales</taxon>
        <taxon>Cyphellophoraceae</taxon>
        <taxon>Cyphellophora</taxon>
    </lineage>
</organism>
<evidence type="ECO:0000313" key="2">
    <source>
        <dbReference type="Proteomes" id="UP000038010"/>
    </source>
</evidence>
<proteinExistence type="predicted"/>
<dbReference type="GeneID" id="28738645"/>
<reference evidence="1 2" key="1">
    <citation type="submission" date="2015-06" db="EMBL/GenBank/DDBJ databases">
        <title>Draft genome of the ant-associated black yeast Phialophora attae CBS 131958.</title>
        <authorList>
            <person name="Moreno L.F."/>
            <person name="Stielow B.J."/>
            <person name="de Hoog S."/>
            <person name="Vicente V.A."/>
            <person name="Weiss V.A."/>
            <person name="de Vries M."/>
            <person name="Cruz L.M."/>
            <person name="Souza E.M."/>
        </authorList>
    </citation>
    <scope>NUCLEOTIDE SEQUENCE [LARGE SCALE GENOMIC DNA]</scope>
    <source>
        <strain evidence="1 2">CBS 131958</strain>
    </source>
</reference>
<dbReference type="AlphaFoldDB" id="A0A0N0NS27"/>
<dbReference type="VEuPathDB" id="FungiDB:AB675_647"/>
<dbReference type="RefSeq" id="XP_018005734.1">
    <property type="nucleotide sequence ID" value="XM_018146775.1"/>
</dbReference>
<accession>A0A0N0NS27</accession>